<dbReference type="OrthoDB" id="9929005at2"/>
<organism evidence="1 2">
    <name type="scientific">Pseudomonas kribbensis</name>
    <dbReference type="NCBI Taxonomy" id="1628086"/>
    <lineage>
        <taxon>Bacteria</taxon>
        <taxon>Pseudomonadati</taxon>
        <taxon>Pseudomonadota</taxon>
        <taxon>Gammaproteobacteria</taxon>
        <taxon>Pseudomonadales</taxon>
        <taxon>Pseudomonadaceae</taxon>
        <taxon>Pseudomonas</taxon>
    </lineage>
</organism>
<dbReference type="EMBL" id="SPDQ01000011">
    <property type="protein sequence ID" value="TFH81789.1"/>
    <property type="molecule type" value="Genomic_DNA"/>
</dbReference>
<gene>
    <name evidence="1" type="ORF">E4J90_09420</name>
</gene>
<sequence length="87" mass="9222">MSQANFSLERIDDAANSAHSAGYFIDAIGRLFFDLAGEDPDAVERILNGYTLGGIAAGLRIVGSDLMSRSDELKALLAKSDGRGMSK</sequence>
<name>A0A4Y8VMM8_9PSED</name>
<accession>A0A4Y8VMM8</accession>
<protein>
    <submittedName>
        <fullName evidence="1">Uncharacterized protein</fullName>
    </submittedName>
</protein>
<proteinExistence type="predicted"/>
<comment type="caution">
    <text evidence="1">The sequence shown here is derived from an EMBL/GenBank/DDBJ whole genome shotgun (WGS) entry which is preliminary data.</text>
</comment>
<dbReference type="RefSeq" id="WP_134826113.1">
    <property type="nucleotide sequence ID" value="NZ_SPDQ01000011.1"/>
</dbReference>
<evidence type="ECO:0000313" key="1">
    <source>
        <dbReference type="EMBL" id="TFH81789.1"/>
    </source>
</evidence>
<reference evidence="1 2" key="1">
    <citation type="submission" date="2019-03" db="EMBL/GenBank/DDBJ databases">
        <title>Draft genome sequence of humic substances-degrading Pseudomonas kribbensis CHA-19 from forest soil.</title>
        <authorList>
            <person name="Kim D."/>
        </authorList>
    </citation>
    <scope>NUCLEOTIDE SEQUENCE [LARGE SCALE GENOMIC DNA]</scope>
    <source>
        <strain evidence="1 2">CHA-19</strain>
    </source>
</reference>
<dbReference type="AlphaFoldDB" id="A0A4Y8VMM8"/>
<evidence type="ECO:0000313" key="2">
    <source>
        <dbReference type="Proteomes" id="UP000297555"/>
    </source>
</evidence>
<dbReference type="Proteomes" id="UP000297555">
    <property type="component" value="Unassembled WGS sequence"/>
</dbReference>